<protein>
    <submittedName>
        <fullName evidence="1">Uncharacterized protein</fullName>
    </submittedName>
</protein>
<dbReference type="EMBL" id="FWEV01000169">
    <property type="protein sequence ID" value="SLM30871.1"/>
    <property type="molecule type" value="Genomic_DNA"/>
</dbReference>
<proteinExistence type="predicted"/>
<organism evidence="1 2">
    <name type="scientific">Desulfamplus magnetovallimortis</name>
    <dbReference type="NCBI Taxonomy" id="1246637"/>
    <lineage>
        <taxon>Bacteria</taxon>
        <taxon>Pseudomonadati</taxon>
        <taxon>Thermodesulfobacteriota</taxon>
        <taxon>Desulfobacteria</taxon>
        <taxon>Desulfobacterales</taxon>
        <taxon>Desulfobacteraceae</taxon>
        <taxon>Desulfamplus</taxon>
    </lineage>
</organism>
<accession>A0A1W1HEE6</accession>
<keyword evidence="2" id="KW-1185">Reference proteome</keyword>
<evidence type="ECO:0000313" key="2">
    <source>
        <dbReference type="Proteomes" id="UP000191931"/>
    </source>
</evidence>
<dbReference type="AlphaFoldDB" id="A0A1W1HEE6"/>
<sequence>MNKLKFPSNHANNRSILLKTLKFLPYHSILSKNLSPETLYKIKFFPDNSKLFLDSNGYIKGVWYKDGKILEHIRLKPNDASNFVKTCSTLSIQLSLITIACELKDIKKGISQISTSLHNDRIAIINSGIQQYHDALLTTRKSTQFHLIVNATQTLNTGINQATKSLKESILNAPNTTRSFFENWFYRKSDKAIEQITLAEESFHAILTGIKTLADCYISIGEEKVGIHSLQKKLRDLYACDLKTAAEKSRLVPFRGSILPEQIWLDFIESKQKLMQSLDYGQKAIQKEIDCIEIEFTQKELLEVI</sequence>
<dbReference type="OrthoDB" id="7107904at2"/>
<gene>
    <name evidence="1" type="ORF">MTBBW1_2500020</name>
</gene>
<dbReference type="Proteomes" id="UP000191931">
    <property type="component" value="Unassembled WGS sequence"/>
</dbReference>
<dbReference type="STRING" id="1246637.MTBBW1_2500020"/>
<reference evidence="1 2" key="1">
    <citation type="submission" date="2017-03" db="EMBL/GenBank/DDBJ databases">
        <authorList>
            <person name="Afonso C.L."/>
            <person name="Miller P.J."/>
            <person name="Scott M.A."/>
            <person name="Spackman E."/>
            <person name="Goraichik I."/>
            <person name="Dimitrov K.M."/>
            <person name="Suarez D.L."/>
            <person name="Swayne D.E."/>
        </authorList>
    </citation>
    <scope>NUCLEOTIDE SEQUENCE [LARGE SCALE GENOMIC DNA]</scope>
    <source>
        <strain evidence="1">PRJEB14757</strain>
    </source>
</reference>
<evidence type="ECO:0000313" key="1">
    <source>
        <dbReference type="EMBL" id="SLM30871.1"/>
    </source>
</evidence>
<dbReference type="RefSeq" id="WP_080809444.1">
    <property type="nucleotide sequence ID" value="NZ_LT828567.1"/>
</dbReference>
<name>A0A1W1HEE6_9BACT</name>